<evidence type="ECO:0000313" key="2">
    <source>
        <dbReference type="EMBL" id="TCC07788.1"/>
    </source>
</evidence>
<proteinExistence type="predicted"/>
<accession>A0A4R0HCV7</accession>
<dbReference type="Proteomes" id="UP000292346">
    <property type="component" value="Unassembled WGS sequence"/>
</dbReference>
<keyword evidence="3" id="KW-1185">Reference proteome</keyword>
<evidence type="ECO:0000256" key="1">
    <source>
        <dbReference type="SAM" id="MobiDB-lite"/>
    </source>
</evidence>
<dbReference type="AlphaFoldDB" id="A0A4R0HCV7"/>
<dbReference type="RefSeq" id="WP_131338598.1">
    <property type="nucleotide sequence ID" value="NZ_SJJZ01000002.1"/>
</dbReference>
<organism evidence="2 3">
    <name type="scientific">Kribbella soli</name>
    <dbReference type="NCBI Taxonomy" id="1124743"/>
    <lineage>
        <taxon>Bacteria</taxon>
        <taxon>Bacillati</taxon>
        <taxon>Actinomycetota</taxon>
        <taxon>Actinomycetes</taxon>
        <taxon>Propionibacteriales</taxon>
        <taxon>Kribbellaceae</taxon>
        <taxon>Kribbella</taxon>
    </lineage>
</organism>
<evidence type="ECO:0000313" key="3">
    <source>
        <dbReference type="Proteomes" id="UP000292346"/>
    </source>
</evidence>
<reference evidence="2 3" key="1">
    <citation type="submission" date="2019-02" db="EMBL/GenBank/DDBJ databases">
        <title>Kribbella capetownensis sp. nov. and Kribbella speibonae sp. nov., isolated from soil.</title>
        <authorList>
            <person name="Curtis S.M."/>
            <person name="Norton I."/>
            <person name="Everest G.J."/>
            <person name="Meyers P.R."/>
        </authorList>
    </citation>
    <scope>NUCLEOTIDE SEQUENCE [LARGE SCALE GENOMIC DNA]</scope>
    <source>
        <strain evidence="2 3">KCTC 29219</strain>
    </source>
</reference>
<gene>
    <name evidence="2" type="ORF">E0H45_17710</name>
</gene>
<protein>
    <submittedName>
        <fullName evidence="2">Uncharacterized protein</fullName>
    </submittedName>
</protein>
<sequence>MTTRDDTGLSDDTSLHADVETYYQNDAWHTRRCDSPEPFASGPSRVRLIAIGVEVARWNGLCHIIRDIDGTMVEFNRYTTGPYPSRSPGAGPRHSVARAGLEVRR</sequence>
<feature type="region of interest" description="Disordered" evidence="1">
    <location>
        <begin position="81"/>
        <end position="105"/>
    </location>
</feature>
<comment type="caution">
    <text evidence="2">The sequence shown here is derived from an EMBL/GenBank/DDBJ whole genome shotgun (WGS) entry which is preliminary data.</text>
</comment>
<name>A0A4R0HCV7_9ACTN</name>
<dbReference type="OrthoDB" id="5194813at2"/>
<dbReference type="EMBL" id="SJJZ01000002">
    <property type="protein sequence ID" value="TCC07788.1"/>
    <property type="molecule type" value="Genomic_DNA"/>
</dbReference>